<keyword evidence="3" id="KW-1185">Reference proteome</keyword>
<dbReference type="Proteomes" id="UP000240572">
    <property type="component" value="Unassembled WGS sequence"/>
</dbReference>
<comment type="caution">
    <text evidence="2">The sequence shown here is derived from an EMBL/GenBank/DDBJ whole genome shotgun (WGS) entry which is preliminary data.</text>
</comment>
<proteinExistence type="predicted"/>
<dbReference type="Pfam" id="PF14060">
    <property type="entry name" value="DUF4252"/>
    <property type="match status" value="1"/>
</dbReference>
<gene>
    <name evidence="2" type="ORF">B0I18_101364</name>
</gene>
<feature type="signal peptide" evidence="1">
    <location>
        <begin position="1"/>
        <end position="23"/>
    </location>
</feature>
<dbReference type="InterPro" id="IPR025348">
    <property type="entry name" value="DUF4252"/>
</dbReference>
<evidence type="ECO:0000256" key="1">
    <source>
        <dbReference type="SAM" id="SignalP"/>
    </source>
</evidence>
<dbReference type="RefSeq" id="WP_106520932.1">
    <property type="nucleotide sequence ID" value="NZ_PYGD01000001.1"/>
</dbReference>
<organism evidence="2 3">
    <name type="scientific">Taibaiella chishuiensis</name>
    <dbReference type="NCBI Taxonomy" id="1434707"/>
    <lineage>
        <taxon>Bacteria</taxon>
        <taxon>Pseudomonadati</taxon>
        <taxon>Bacteroidota</taxon>
        <taxon>Chitinophagia</taxon>
        <taxon>Chitinophagales</taxon>
        <taxon>Chitinophagaceae</taxon>
        <taxon>Taibaiella</taxon>
    </lineage>
</organism>
<sequence length="178" mass="20030">MKLLRITLSLLLLAILLPFAGQAQESPVQKWLHAFEDRNDITTVSISGAMFKMLSRINSSDPDYQDIVKFAAKLQDFKIVILEGDAAKAKEKSEFSRLLAAAPLGNFEELMSIREKGDQITFRALQQNNYVRELIMTVSGSGDQVIIFIKGNFKLSELTQISDNMNITGMDKIKKMKK</sequence>
<reference evidence="2 3" key="1">
    <citation type="submission" date="2018-03" db="EMBL/GenBank/DDBJ databases">
        <title>Genomic Encyclopedia of Type Strains, Phase III (KMG-III): the genomes of soil and plant-associated and newly described type strains.</title>
        <authorList>
            <person name="Whitman W."/>
        </authorList>
    </citation>
    <scope>NUCLEOTIDE SEQUENCE [LARGE SCALE GENOMIC DNA]</scope>
    <source>
        <strain evidence="2 3">CGMCC 1.12700</strain>
    </source>
</reference>
<accession>A0A2P8DAH0</accession>
<dbReference type="EMBL" id="PYGD01000001">
    <property type="protein sequence ID" value="PSK94209.1"/>
    <property type="molecule type" value="Genomic_DNA"/>
</dbReference>
<dbReference type="OrthoDB" id="1118838at2"/>
<name>A0A2P8DAH0_9BACT</name>
<evidence type="ECO:0000313" key="3">
    <source>
        <dbReference type="Proteomes" id="UP000240572"/>
    </source>
</evidence>
<keyword evidence="1" id="KW-0732">Signal</keyword>
<protein>
    <submittedName>
        <fullName evidence="2">Uncharacterized protein DUF4252</fullName>
    </submittedName>
</protein>
<feature type="chain" id="PRO_5015127977" evidence="1">
    <location>
        <begin position="24"/>
        <end position="178"/>
    </location>
</feature>
<evidence type="ECO:0000313" key="2">
    <source>
        <dbReference type="EMBL" id="PSK94209.1"/>
    </source>
</evidence>
<dbReference type="AlphaFoldDB" id="A0A2P8DAH0"/>